<proteinExistence type="predicted"/>
<dbReference type="AlphaFoldDB" id="Q89LZ3"/>
<name>Q89LZ3_BRADU</name>
<sequence length="178" mass="19950">MVDAHGNDNYHLFPGAGTYRMQEPIFDAIAVTYRGLFADQHLVDAQQFGKSLIGVTKLANSICHEIFHEEITHDPRSYQIRFCVGPSKKNGLIQEIFAVVTSGQMPLYTPILMTVGKKLTELIIDAVIEKALGKKKDTSNAVDKIHELAMTHAEFLQQVLRGQMRQGRANEDHQRTSS</sequence>
<evidence type="ECO:0000313" key="3">
    <source>
        <dbReference type="Proteomes" id="UP000002526"/>
    </source>
</evidence>
<organism evidence="2 3">
    <name type="scientific">Bradyrhizobium diazoefficiens (strain JCM 10833 / BCRC 13528 / IAM 13628 / NBRC 14792 / USDA 110)</name>
    <dbReference type="NCBI Taxonomy" id="224911"/>
    <lineage>
        <taxon>Bacteria</taxon>
        <taxon>Pseudomonadati</taxon>
        <taxon>Pseudomonadota</taxon>
        <taxon>Alphaproteobacteria</taxon>
        <taxon>Hyphomicrobiales</taxon>
        <taxon>Nitrobacteraceae</taxon>
        <taxon>Bradyrhizobium</taxon>
    </lineage>
</organism>
<accession>Q89LZ3</accession>
<dbReference type="EnsemblBacteria" id="BAC49665">
    <property type="protein sequence ID" value="BAC49665"/>
    <property type="gene ID" value="BAC49665"/>
</dbReference>
<dbReference type="eggNOG" id="ENOG50315Q3">
    <property type="taxonomic scope" value="Bacteria"/>
</dbReference>
<dbReference type="Pfam" id="PF25678">
    <property type="entry name" value="DUF7946"/>
    <property type="match status" value="1"/>
</dbReference>
<dbReference type="InParanoid" id="Q89LZ3"/>
<evidence type="ECO:0000313" key="2">
    <source>
        <dbReference type="EMBL" id="BAC49665.1"/>
    </source>
</evidence>
<dbReference type="STRING" id="224911.AAV28_19105"/>
<dbReference type="Proteomes" id="UP000002526">
    <property type="component" value="Chromosome"/>
</dbReference>
<protein>
    <submittedName>
        <fullName evidence="2">Blr4400 protein</fullName>
    </submittedName>
</protein>
<dbReference type="InterPro" id="IPR057706">
    <property type="entry name" value="DUF7946"/>
</dbReference>
<dbReference type="EMBL" id="BA000040">
    <property type="protein sequence ID" value="BAC49665.1"/>
    <property type="molecule type" value="Genomic_DNA"/>
</dbReference>
<reference evidence="3" key="1">
    <citation type="journal article" date="2002" name="DNA Res.">
        <title>Complete genomic sequence of nitrogen-fixing symbiotic bacterium Bradyrhizobium japonicum USDA110.</title>
        <authorList>
            <person name="Kaneko T."/>
            <person name="Nakamura Y."/>
            <person name="Sato S."/>
            <person name="Minamisawa K."/>
            <person name="Uchiumi T."/>
            <person name="Sasamoto S."/>
            <person name="Watanabe A."/>
            <person name="Idesawa K."/>
            <person name="Iriguchi M."/>
            <person name="Kawashima K."/>
            <person name="Kohara M."/>
            <person name="Matsumoto M."/>
            <person name="Shimpo S."/>
            <person name="Tsuruoka H."/>
            <person name="Wada T."/>
            <person name="Yamada M."/>
            <person name="Tabata S."/>
        </authorList>
    </citation>
    <scope>NUCLEOTIDE SEQUENCE [LARGE SCALE GENOMIC DNA]</scope>
    <source>
        <strain evidence="3">JCM 10833 / BCRC 13528 / IAM 13628 / NBRC 14792 / USDA 110</strain>
    </source>
</reference>
<evidence type="ECO:0000259" key="1">
    <source>
        <dbReference type="Pfam" id="PF25678"/>
    </source>
</evidence>
<feature type="domain" description="DUF7946" evidence="1">
    <location>
        <begin position="31"/>
        <end position="151"/>
    </location>
</feature>
<dbReference type="KEGG" id="bja:blr4400"/>
<dbReference type="HOGENOM" id="CLU_1507842_0_0_5"/>
<keyword evidence="3" id="KW-1185">Reference proteome</keyword>
<gene>
    <name evidence="2" type="ordered locus">blr4400</name>
</gene>